<dbReference type="Gene3D" id="2.40.160.60">
    <property type="entry name" value="Outer membrane protein transport protein (OMPP1/FadL/TodX)"/>
    <property type="match status" value="1"/>
</dbReference>
<proteinExistence type="predicted"/>
<organism evidence="2 3">
    <name type="scientific">Spirosoma liriopis</name>
    <dbReference type="NCBI Taxonomy" id="2937440"/>
    <lineage>
        <taxon>Bacteria</taxon>
        <taxon>Pseudomonadati</taxon>
        <taxon>Bacteroidota</taxon>
        <taxon>Cytophagia</taxon>
        <taxon>Cytophagales</taxon>
        <taxon>Cytophagaceae</taxon>
        <taxon>Spirosoma</taxon>
    </lineage>
</organism>
<evidence type="ECO:0000256" key="1">
    <source>
        <dbReference type="SAM" id="SignalP"/>
    </source>
</evidence>
<comment type="caution">
    <text evidence="2">The sequence shown here is derived from an EMBL/GenBank/DDBJ whole genome shotgun (WGS) entry which is preliminary data.</text>
</comment>
<feature type="signal peptide" evidence="1">
    <location>
        <begin position="1"/>
        <end position="20"/>
    </location>
</feature>
<dbReference type="SUPFAM" id="SSF56935">
    <property type="entry name" value="Porins"/>
    <property type="match status" value="1"/>
</dbReference>
<accession>A0ABT0HQB7</accession>
<reference evidence="2 3" key="1">
    <citation type="submission" date="2022-04" db="EMBL/GenBank/DDBJ databases">
        <title>Spirosoma sp. strain RP8 genome sequencing and assembly.</title>
        <authorList>
            <person name="Jung Y."/>
        </authorList>
    </citation>
    <scope>NUCLEOTIDE SEQUENCE [LARGE SCALE GENOMIC DNA]</scope>
    <source>
        <strain evidence="2 3">RP8</strain>
    </source>
</reference>
<keyword evidence="3" id="KW-1185">Reference proteome</keyword>
<feature type="chain" id="PRO_5047528962" evidence="1">
    <location>
        <begin position="21"/>
        <end position="438"/>
    </location>
</feature>
<gene>
    <name evidence="2" type="ORF">M0L20_21010</name>
</gene>
<sequence length="438" mass="47615">MLRIYTRISRVLFASLLATAATSPVVLAQGLGSSPYSALGIGELYPTGNVTNIGMGGIGISNSSPFYLNLQNPALLGSRPPYTVFEVGLLGESRTLSQNVSNQTQVQRNFGGNLGYLALAFPASSRWSMSLSLRPYTYVNYSLTQYNVLPGNSSVVEYNYSGRGGLNKGAFATGYRLFKNIFVGAEAAFLFGNVTNSSDARIIVNQLGVGSPDTRVNRLSRANYSDVVWKLGAAWRPKLSNEWTLNLGATYDPTTRVKGSETNIYQQTTLAGADLGTADTLRYNATGKTTLPQQMNFGVSIERSNRLLIGVDVGFQQWGKYKTINNQSGGLVDGMNVAAGVEYTPKPTSNKYSDLITYRAGFQYNKLPYEIQGAQINDINGSLGLSLPVGAYFVNRITLSFVGGQRGVLTGTQVREQYVRIALGFSLTDRWFRKPVID</sequence>
<dbReference type="RefSeq" id="WP_232558563.1">
    <property type="nucleotide sequence ID" value="NZ_JALPRF010000003.1"/>
</dbReference>
<evidence type="ECO:0000313" key="2">
    <source>
        <dbReference type="EMBL" id="MCK8494361.1"/>
    </source>
</evidence>
<keyword evidence="1" id="KW-0732">Signal</keyword>
<evidence type="ECO:0000313" key="3">
    <source>
        <dbReference type="Proteomes" id="UP001202180"/>
    </source>
</evidence>
<dbReference type="Proteomes" id="UP001202180">
    <property type="component" value="Unassembled WGS sequence"/>
</dbReference>
<protein>
    <submittedName>
        <fullName evidence="2">Outer membrane protein transport protein</fullName>
    </submittedName>
</protein>
<dbReference type="EMBL" id="JALPRF010000003">
    <property type="protein sequence ID" value="MCK8494361.1"/>
    <property type="molecule type" value="Genomic_DNA"/>
</dbReference>
<name>A0ABT0HQB7_9BACT</name>